<sequence>MERALRKHFSSCGEITDVCVPIDWGSMRNIPIDVEFDPKTNILERSAYIYFLGEGAVAGWNISVEAFPFPQNANEYTSIMAHMQGTGIADKVLELDGSYMGGRKLSVRLVDIPGIYTVHKRPHRYRGPLV</sequence>
<evidence type="ECO:0000313" key="1">
    <source>
        <dbReference type="EMBL" id="EOA32265.1"/>
    </source>
</evidence>
<protein>
    <submittedName>
        <fullName evidence="1">Uncharacterized protein</fullName>
    </submittedName>
</protein>
<keyword evidence="2" id="KW-1185">Reference proteome</keyword>
<proteinExistence type="predicted"/>
<dbReference type="STRING" id="81985.R0I2V8"/>
<dbReference type="Gene3D" id="3.30.70.330">
    <property type="match status" value="1"/>
</dbReference>
<dbReference type="AlphaFoldDB" id="R0I2V8"/>
<name>R0I2V8_9BRAS</name>
<gene>
    <name evidence="1" type="ORF">CARUB_v10015525mg</name>
</gene>
<evidence type="ECO:0000313" key="2">
    <source>
        <dbReference type="Proteomes" id="UP000029121"/>
    </source>
</evidence>
<dbReference type="EMBL" id="KB870807">
    <property type="protein sequence ID" value="EOA32265.1"/>
    <property type="molecule type" value="Genomic_DNA"/>
</dbReference>
<organism evidence="1 2">
    <name type="scientific">Capsella rubella</name>
    <dbReference type="NCBI Taxonomy" id="81985"/>
    <lineage>
        <taxon>Eukaryota</taxon>
        <taxon>Viridiplantae</taxon>
        <taxon>Streptophyta</taxon>
        <taxon>Embryophyta</taxon>
        <taxon>Tracheophyta</taxon>
        <taxon>Spermatophyta</taxon>
        <taxon>Magnoliopsida</taxon>
        <taxon>eudicotyledons</taxon>
        <taxon>Gunneridae</taxon>
        <taxon>Pentapetalae</taxon>
        <taxon>rosids</taxon>
        <taxon>malvids</taxon>
        <taxon>Brassicales</taxon>
        <taxon>Brassicaceae</taxon>
        <taxon>Camelineae</taxon>
        <taxon>Capsella</taxon>
    </lineage>
</organism>
<dbReference type="InterPro" id="IPR012677">
    <property type="entry name" value="Nucleotide-bd_a/b_plait_sf"/>
</dbReference>
<dbReference type="Proteomes" id="UP000029121">
    <property type="component" value="Unassembled WGS sequence"/>
</dbReference>
<accession>R0I2V8</accession>
<reference evidence="2" key="1">
    <citation type="journal article" date="2013" name="Nat. Genet.">
        <title>The Capsella rubella genome and the genomic consequences of rapid mating system evolution.</title>
        <authorList>
            <person name="Slotte T."/>
            <person name="Hazzouri K.M."/>
            <person name="Agren J.A."/>
            <person name="Koenig D."/>
            <person name="Maumus F."/>
            <person name="Guo Y.L."/>
            <person name="Steige K."/>
            <person name="Platts A.E."/>
            <person name="Escobar J.S."/>
            <person name="Newman L.K."/>
            <person name="Wang W."/>
            <person name="Mandakova T."/>
            <person name="Vello E."/>
            <person name="Smith L.M."/>
            <person name="Henz S.R."/>
            <person name="Steffen J."/>
            <person name="Takuno S."/>
            <person name="Brandvain Y."/>
            <person name="Coop G."/>
            <person name="Andolfatto P."/>
            <person name="Hu T.T."/>
            <person name="Blanchette M."/>
            <person name="Clark R.M."/>
            <person name="Quesneville H."/>
            <person name="Nordborg M."/>
            <person name="Gaut B.S."/>
            <person name="Lysak M.A."/>
            <person name="Jenkins J."/>
            <person name="Grimwood J."/>
            <person name="Chapman J."/>
            <person name="Prochnik S."/>
            <person name="Shu S."/>
            <person name="Rokhsar D."/>
            <person name="Schmutz J."/>
            <person name="Weigel D."/>
            <person name="Wright S.I."/>
        </authorList>
    </citation>
    <scope>NUCLEOTIDE SEQUENCE [LARGE SCALE GENOMIC DNA]</scope>
    <source>
        <strain evidence="2">cv. Monte Gargano</strain>
    </source>
</reference>